<organism evidence="1">
    <name type="scientific">Nothobranchius rachovii</name>
    <name type="common">bluefin notho</name>
    <dbReference type="NCBI Taxonomy" id="451742"/>
    <lineage>
        <taxon>Eukaryota</taxon>
        <taxon>Metazoa</taxon>
        <taxon>Chordata</taxon>
        <taxon>Craniata</taxon>
        <taxon>Vertebrata</taxon>
        <taxon>Euteleostomi</taxon>
        <taxon>Actinopterygii</taxon>
        <taxon>Neopterygii</taxon>
        <taxon>Teleostei</taxon>
        <taxon>Neoteleostei</taxon>
        <taxon>Acanthomorphata</taxon>
        <taxon>Ovalentaria</taxon>
        <taxon>Atherinomorphae</taxon>
        <taxon>Cyprinodontiformes</taxon>
        <taxon>Nothobranchiidae</taxon>
        <taxon>Nothobranchius</taxon>
    </lineage>
</organism>
<dbReference type="AlphaFoldDB" id="A0A1A8S2T7"/>
<dbReference type="EMBL" id="HAEH01021695">
    <property type="protein sequence ID" value="SBS12740.1"/>
    <property type="molecule type" value="Transcribed_RNA"/>
</dbReference>
<proteinExistence type="predicted"/>
<evidence type="ECO:0000313" key="1">
    <source>
        <dbReference type="EMBL" id="SBS12740.1"/>
    </source>
</evidence>
<protein>
    <submittedName>
        <fullName evidence="1">Uncharacterized protein</fullName>
    </submittedName>
</protein>
<feature type="non-terminal residue" evidence="1">
    <location>
        <position position="1"/>
    </location>
</feature>
<feature type="non-terminal residue" evidence="1">
    <location>
        <position position="138"/>
    </location>
</feature>
<accession>A0A1A8S2T7</accession>
<reference evidence="1" key="1">
    <citation type="submission" date="2016-05" db="EMBL/GenBank/DDBJ databases">
        <authorList>
            <person name="Lavstsen T."/>
            <person name="Jespersen J.S."/>
        </authorList>
    </citation>
    <scope>NUCLEOTIDE SEQUENCE</scope>
    <source>
        <tissue evidence="1">Brain</tissue>
    </source>
</reference>
<gene>
    <name evidence="1" type="primary">Nfu_g_1_023259</name>
</gene>
<sequence>LGNTSFVSSLSFKYSACVLVSPFLSALVLCFETSTHLSLRITHRCLELLILLHVAHRPLVSSLSAARLSPYLFPACLPTSSGSTALPAFLSAIYPFTHLSLDPQPRSLSPFGFTIQPSLTKDFNFPSKRKTLLKAIPV</sequence>
<reference evidence="1" key="2">
    <citation type="submission" date="2016-06" db="EMBL/GenBank/DDBJ databases">
        <title>The genome of a short-lived fish provides insights into sex chromosome evolution and the genetic control of aging.</title>
        <authorList>
            <person name="Reichwald K."/>
            <person name="Felder M."/>
            <person name="Petzold A."/>
            <person name="Koch P."/>
            <person name="Groth M."/>
            <person name="Platzer M."/>
        </authorList>
    </citation>
    <scope>NUCLEOTIDE SEQUENCE</scope>
    <source>
        <tissue evidence="1">Brain</tissue>
    </source>
</reference>
<name>A0A1A8S2T7_9TELE</name>